<dbReference type="AlphaFoldDB" id="A0A1G8X7N7"/>
<evidence type="ECO:0000313" key="3">
    <source>
        <dbReference type="Proteomes" id="UP000199213"/>
    </source>
</evidence>
<dbReference type="RefSeq" id="WP_092626676.1">
    <property type="nucleotide sequence ID" value="NZ_FNFM01000002.1"/>
</dbReference>
<proteinExistence type="predicted"/>
<reference evidence="3" key="1">
    <citation type="submission" date="2016-10" db="EMBL/GenBank/DDBJ databases">
        <authorList>
            <person name="Varghese N."/>
            <person name="Submissions S."/>
        </authorList>
    </citation>
    <scope>NUCLEOTIDE SEQUENCE [LARGE SCALE GENOMIC DNA]</scope>
    <source>
        <strain evidence="3">DSM 45460</strain>
    </source>
</reference>
<protein>
    <submittedName>
        <fullName evidence="2">Uncharacterized protein</fullName>
    </submittedName>
</protein>
<name>A0A1G8X7N7_ACTMZ</name>
<keyword evidence="3" id="KW-1185">Reference proteome</keyword>
<accession>A0A1G8X7N7</accession>
<dbReference type="Proteomes" id="UP000199213">
    <property type="component" value="Unassembled WGS sequence"/>
</dbReference>
<gene>
    <name evidence="2" type="ORF">SAMN04487820_102426</name>
</gene>
<dbReference type="EMBL" id="FNFM01000002">
    <property type="protein sequence ID" value="SDJ86461.1"/>
    <property type="molecule type" value="Genomic_DNA"/>
</dbReference>
<feature type="region of interest" description="Disordered" evidence="1">
    <location>
        <begin position="21"/>
        <end position="51"/>
    </location>
</feature>
<dbReference type="OrthoDB" id="5190477at2"/>
<feature type="compositionally biased region" description="Basic and acidic residues" evidence="1">
    <location>
        <begin position="21"/>
        <end position="35"/>
    </location>
</feature>
<evidence type="ECO:0000313" key="2">
    <source>
        <dbReference type="EMBL" id="SDJ86461.1"/>
    </source>
</evidence>
<evidence type="ECO:0000256" key="1">
    <source>
        <dbReference type="SAM" id="MobiDB-lite"/>
    </source>
</evidence>
<organism evidence="2 3">
    <name type="scientific">Actinopolyspora mzabensis</name>
    <dbReference type="NCBI Taxonomy" id="995066"/>
    <lineage>
        <taxon>Bacteria</taxon>
        <taxon>Bacillati</taxon>
        <taxon>Actinomycetota</taxon>
        <taxon>Actinomycetes</taxon>
        <taxon>Actinopolysporales</taxon>
        <taxon>Actinopolysporaceae</taxon>
        <taxon>Actinopolyspora</taxon>
    </lineage>
</organism>
<sequence length="110" mass="12361">MGQDGFGVDYDKLREARKDLEAAREEARELERKAQSTDPGELTALDNTTDEARKAFQQRITGEEGSVRSAARDIRKILEEKIEAYDAVLAEYGLADDNASVAQRDIERRS</sequence>